<proteinExistence type="inferred from homology"/>
<dbReference type="Gene3D" id="3.20.20.70">
    <property type="entry name" value="Aldolase class I"/>
    <property type="match status" value="1"/>
</dbReference>
<dbReference type="InterPro" id="IPR018517">
    <property type="entry name" value="tRNA_hU_synthase_CS"/>
</dbReference>
<reference evidence="11 12" key="1">
    <citation type="submission" date="2018-01" db="EMBL/GenBank/DDBJ databases">
        <title>Complete genome sequence of Bacteriovorax stolpii DSM12778.</title>
        <authorList>
            <person name="Tang B."/>
            <person name="Chang J."/>
        </authorList>
    </citation>
    <scope>NUCLEOTIDE SEQUENCE [LARGE SCALE GENOMIC DNA]</scope>
    <source>
        <strain evidence="11 12">DSM 12778</strain>
    </source>
</reference>
<feature type="domain" description="DUS-like FMN-binding" evidence="10">
    <location>
        <begin position="14"/>
        <end position="274"/>
    </location>
</feature>
<dbReference type="Proteomes" id="UP000235584">
    <property type="component" value="Chromosome"/>
</dbReference>
<comment type="function">
    <text evidence="7">Catalyzes the synthesis of 5,6-dihydrouridine (D), a modified base found in the D-loop of most tRNAs, via the reduction of the C5-C6 double bond in target uridines.</text>
</comment>
<dbReference type="SUPFAM" id="SSF51395">
    <property type="entry name" value="FMN-linked oxidoreductases"/>
    <property type="match status" value="1"/>
</dbReference>
<evidence type="ECO:0000259" key="10">
    <source>
        <dbReference type="Pfam" id="PF01207"/>
    </source>
</evidence>
<feature type="binding site" evidence="9">
    <location>
        <position position="147"/>
    </location>
    <ligand>
        <name>FMN</name>
        <dbReference type="ChEBI" id="CHEBI:58210"/>
    </ligand>
</feature>
<evidence type="ECO:0000256" key="1">
    <source>
        <dbReference type="ARBA" id="ARBA00001917"/>
    </source>
</evidence>
<keyword evidence="3 7" id="KW-0288">FMN</keyword>
<dbReference type="GO" id="GO:0017150">
    <property type="term" value="F:tRNA dihydrouridine synthase activity"/>
    <property type="evidence" value="ECO:0007669"/>
    <property type="project" value="InterPro"/>
</dbReference>
<dbReference type="EMBL" id="CP025704">
    <property type="protein sequence ID" value="AUN99816.1"/>
    <property type="molecule type" value="Genomic_DNA"/>
</dbReference>
<sequence>MNNFDVFPKKSLLFAPMEGITDEPYRIALMKTFPEWDHLFTDFLRVPTVGKVTERMIVEHYGERILKNPEWRKKNSFQILTTERAQTKDVVDILESLKMDHLDLNLGCPSKKVNSHFGGAYLLSNHKALSHVLKTIRSNFTGHFSVKMRIGYRDDSNFSDTLKLIQDEGVEAITLHARTRDQLYKGVADWSYIKKAVEEVKVPLIGNGDIWIAEDIENVFKETKCHSVMFGRSALKTPWLAKIYKDYVEDDGNIDDTYLLYERKKYLELYFDALMVEYRQIGWADNLILKRFKSFSRNLFDDYEDFETIRGSFLRAETLEQFLGHLYALKG</sequence>
<dbReference type="RefSeq" id="WP_102245105.1">
    <property type="nucleotide sequence ID" value="NZ_CP025704.1"/>
</dbReference>
<evidence type="ECO:0000256" key="5">
    <source>
        <dbReference type="ARBA" id="ARBA00022857"/>
    </source>
</evidence>
<keyword evidence="5" id="KW-0521">NADP</keyword>
<comment type="similarity">
    <text evidence="7">Belongs to the dus family.</text>
</comment>
<dbReference type="Pfam" id="PF01207">
    <property type="entry name" value="Dus"/>
    <property type="match status" value="1"/>
</dbReference>
<keyword evidence="9" id="KW-0547">Nucleotide-binding</keyword>
<dbReference type="PANTHER" id="PTHR45846:SF1">
    <property type="entry name" value="TRNA-DIHYDROURIDINE(47) SYNTHASE [NAD(P)(+)]-LIKE"/>
    <property type="match status" value="1"/>
</dbReference>
<feature type="binding site" evidence="9">
    <location>
        <position position="176"/>
    </location>
    <ligand>
        <name>FMN</name>
        <dbReference type="ChEBI" id="CHEBI:58210"/>
    </ligand>
</feature>
<comment type="cofactor">
    <cofactor evidence="1 7 9">
        <name>FMN</name>
        <dbReference type="ChEBI" id="CHEBI:58210"/>
    </cofactor>
</comment>
<organism evidence="11 12">
    <name type="scientific">Bacteriovorax stolpii</name>
    <name type="common">Bdellovibrio stolpii</name>
    <dbReference type="NCBI Taxonomy" id="960"/>
    <lineage>
        <taxon>Bacteria</taxon>
        <taxon>Pseudomonadati</taxon>
        <taxon>Bdellovibrionota</taxon>
        <taxon>Bacteriovoracia</taxon>
        <taxon>Bacteriovoracales</taxon>
        <taxon>Bacteriovoracaceae</taxon>
        <taxon>Bacteriovorax</taxon>
    </lineage>
</organism>
<evidence type="ECO:0000256" key="7">
    <source>
        <dbReference type="PIRNR" id="PIRNR006621"/>
    </source>
</evidence>
<dbReference type="OrthoDB" id="9783413at2"/>
<name>A0A2K9NWD4_BACTC</name>
<dbReference type="PANTHER" id="PTHR45846">
    <property type="entry name" value="TRNA-DIHYDROURIDINE(47) SYNTHASE [NAD(P)(+)]-LIKE"/>
    <property type="match status" value="1"/>
</dbReference>
<keyword evidence="6 7" id="KW-0560">Oxidoreductase</keyword>
<keyword evidence="12" id="KW-1185">Reference proteome</keyword>
<evidence type="ECO:0000313" key="11">
    <source>
        <dbReference type="EMBL" id="AUN99816.1"/>
    </source>
</evidence>
<evidence type="ECO:0000313" key="12">
    <source>
        <dbReference type="Proteomes" id="UP000235584"/>
    </source>
</evidence>
<dbReference type="InterPro" id="IPR001269">
    <property type="entry name" value="DUS_fam"/>
</dbReference>
<evidence type="ECO:0000256" key="9">
    <source>
        <dbReference type="PIRSR" id="PIRSR006621-2"/>
    </source>
</evidence>
<evidence type="ECO:0000256" key="8">
    <source>
        <dbReference type="PIRSR" id="PIRSR006621-1"/>
    </source>
</evidence>
<gene>
    <name evidence="11" type="ORF">C0V70_17240</name>
</gene>
<accession>A0A2K9NWD4</accession>
<protein>
    <recommendedName>
        <fullName evidence="7">tRNA-dihydrouridine synthase</fullName>
        <ecNumber evidence="7">1.3.1.-</ecNumber>
    </recommendedName>
</protein>
<feature type="binding site" evidence="9">
    <location>
        <begin position="231"/>
        <end position="232"/>
    </location>
    <ligand>
        <name>FMN</name>
        <dbReference type="ChEBI" id="CHEBI:58210"/>
    </ligand>
</feature>
<feature type="active site" description="Proton donor" evidence="8">
    <location>
        <position position="108"/>
    </location>
</feature>
<keyword evidence="2 7" id="KW-0285">Flavoprotein</keyword>
<dbReference type="PIRSF" id="PIRSF006621">
    <property type="entry name" value="Dus"/>
    <property type="match status" value="1"/>
</dbReference>
<dbReference type="CDD" id="cd02801">
    <property type="entry name" value="DUS_like_FMN"/>
    <property type="match status" value="1"/>
</dbReference>
<evidence type="ECO:0000256" key="3">
    <source>
        <dbReference type="ARBA" id="ARBA00022643"/>
    </source>
</evidence>
<dbReference type="KEGG" id="bsto:C0V70_17240"/>
<evidence type="ECO:0000256" key="2">
    <source>
        <dbReference type="ARBA" id="ARBA00022630"/>
    </source>
</evidence>
<dbReference type="InterPro" id="IPR013785">
    <property type="entry name" value="Aldolase_TIM"/>
</dbReference>
<dbReference type="InterPro" id="IPR035587">
    <property type="entry name" value="DUS-like_FMN-bd"/>
</dbReference>
<dbReference type="AlphaFoldDB" id="A0A2K9NWD4"/>
<feature type="binding site" evidence="9">
    <location>
        <position position="78"/>
    </location>
    <ligand>
        <name>FMN</name>
        <dbReference type="ChEBI" id="CHEBI:58210"/>
    </ligand>
</feature>
<evidence type="ECO:0000256" key="4">
    <source>
        <dbReference type="ARBA" id="ARBA00022694"/>
    </source>
</evidence>
<dbReference type="GO" id="GO:0003723">
    <property type="term" value="F:RNA binding"/>
    <property type="evidence" value="ECO:0007669"/>
    <property type="project" value="TreeGrafter"/>
</dbReference>
<dbReference type="EC" id="1.3.1.-" evidence="7"/>
<keyword evidence="4 7" id="KW-0819">tRNA processing</keyword>
<evidence type="ECO:0000256" key="6">
    <source>
        <dbReference type="ARBA" id="ARBA00023002"/>
    </source>
</evidence>
<dbReference type="PROSITE" id="PS01136">
    <property type="entry name" value="UPF0034"/>
    <property type="match status" value="1"/>
</dbReference>
<dbReference type="GO" id="GO:0050660">
    <property type="term" value="F:flavin adenine dinucleotide binding"/>
    <property type="evidence" value="ECO:0007669"/>
    <property type="project" value="InterPro"/>
</dbReference>